<dbReference type="Proteomes" id="UP000185557">
    <property type="component" value="Unassembled WGS sequence"/>
</dbReference>
<dbReference type="STRING" id="549789.NIES30_20240"/>
<evidence type="ECO:0008006" key="3">
    <source>
        <dbReference type="Google" id="ProtNLM"/>
    </source>
</evidence>
<keyword evidence="2" id="KW-1185">Reference proteome</keyword>
<comment type="caution">
    <text evidence="1">The sequence shown here is derived from an EMBL/GenBank/DDBJ whole genome shotgun (WGS) entry which is preliminary data.</text>
</comment>
<dbReference type="EMBL" id="MRCG01000018">
    <property type="protein sequence ID" value="OKH45207.1"/>
    <property type="molecule type" value="Genomic_DNA"/>
</dbReference>
<gene>
    <name evidence="1" type="ORF">NIES30_20240</name>
</gene>
<dbReference type="AlphaFoldDB" id="A0A1U7J0U1"/>
<evidence type="ECO:0000313" key="1">
    <source>
        <dbReference type="EMBL" id="OKH45207.1"/>
    </source>
</evidence>
<evidence type="ECO:0000313" key="2">
    <source>
        <dbReference type="Proteomes" id="UP000185557"/>
    </source>
</evidence>
<proteinExistence type="predicted"/>
<dbReference type="OrthoDB" id="1426774at2"/>
<sequence>MAFELDHLFICTEPDAPAAEQLLQFGLVEGRANVHAGQGTANRCFFFHNLMLELLWVHNAAEAQSDVTRPTYLWARWAGRSQNACPFGVCLRPIEGQVHEALPFPTWNYQPAYFPGGVAIPVATNVSVLSEPMLFYLPFAKRQDSYPEAKAQPLDHAFGGREVTRVSLTLTQPPPRSAELEAIAATNLIAIQTGPAYLMELGFDGETQAQHHDFRPALPLIVHW</sequence>
<accession>A0A1U7J0U1</accession>
<reference evidence="1 2" key="1">
    <citation type="submission" date="2016-11" db="EMBL/GenBank/DDBJ databases">
        <title>Draft Genome Sequences of Nine Cyanobacterial Strains from Diverse Habitats.</title>
        <authorList>
            <person name="Zhu T."/>
            <person name="Hou S."/>
            <person name="Lu X."/>
            <person name="Hess W.R."/>
        </authorList>
    </citation>
    <scope>NUCLEOTIDE SEQUENCE [LARGE SCALE GENOMIC DNA]</scope>
    <source>
        <strain evidence="1 2">NIES-30</strain>
    </source>
</reference>
<protein>
    <recommendedName>
        <fullName evidence="3">Glyoxalase-like domain-containing protein</fullName>
    </recommendedName>
</protein>
<name>A0A1U7J0U1_9CYAN</name>
<organism evidence="1 2">
    <name type="scientific">Phormidium tenue NIES-30</name>
    <dbReference type="NCBI Taxonomy" id="549789"/>
    <lineage>
        <taxon>Bacteria</taxon>
        <taxon>Bacillati</taxon>
        <taxon>Cyanobacteriota</taxon>
        <taxon>Cyanophyceae</taxon>
        <taxon>Oscillatoriophycideae</taxon>
        <taxon>Oscillatoriales</taxon>
        <taxon>Oscillatoriaceae</taxon>
        <taxon>Phormidium</taxon>
    </lineage>
</organism>
<dbReference type="RefSeq" id="WP_073610359.1">
    <property type="nucleotide sequence ID" value="NZ_MRCG01000018.1"/>
</dbReference>
<dbReference type="Gene3D" id="3.10.180.10">
    <property type="entry name" value="2,3-Dihydroxybiphenyl 1,2-Dioxygenase, domain 1"/>
    <property type="match status" value="1"/>
</dbReference>
<dbReference type="InterPro" id="IPR029068">
    <property type="entry name" value="Glyas_Bleomycin-R_OHBP_Dase"/>
</dbReference>